<dbReference type="InterPro" id="IPR003838">
    <property type="entry name" value="ABC3_permease_C"/>
</dbReference>
<dbReference type="PANTHER" id="PTHR30572:SF4">
    <property type="entry name" value="ABC TRANSPORTER PERMEASE YTRF"/>
    <property type="match status" value="1"/>
</dbReference>
<evidence type="ECO:0000256" key="1">
    <source>
        <dbReference type="ARBA" id="ARBA00004651"/>
    </source>
</evidence>
<sequence>MTDSAHEASPRVASPSTASVGFSRADLVSEALTSVGSRPSRLLITLTGIVLGVASLVTTIGMAQTTAGQITKQFDQVAATRVTVEPASSASQAEERQRTKVTLPWDAVTRVEGLAGIEDAALVAEIETQPEISMVELYDPTSAKRIAPDVVAASPGLLDTVAGHIQTGRFFDTGHDERADRVVVLGAEAAKSLGINRVNRQPSIFIDGVPYTVIGILDEVATRSSLLRSVIMPLTTAREQLDLAHPQTLDLRIKIGAGPVVKQQAPIALSPNSPESYAVKAPSGPGDLQEGIQADINIVFLVLGIIALLAGGIGIASVTLMSVMERVGEIGLRRALGARTRDISAQFMLESATTGVLGGLIGAGAGVFALVGISIVQGWTPVIALWVPALGIATGALVGLVAGTYPAVKASRIEPVTALRDGS</sequence>
<comment type="caution">
    <text evidence="10">The sequence shown here is derived from an EMBL/GenBank/DDBJ whole genome shotgun (WGS) entry which is preliminary data.</text>
</comment>
<evidence type="ECO:0000313" key="11">
    <source>
        <dbReference type="Proteomes" id="UP000291832"/>
    </source>
</evidence>
<keyword evidence="5 7" id="KW-0472">Membrane</keyword>
<evidence type="ECO:0000256" key="7">
    <source>
        <dbReference type="SAM" id="Phobius"/>
    </source>
</evidence>
<proteinExistence type="inferred from homology"/>
<keyword evidence="11" id="KW-1185">Reference proteome</keyword>
<comment type="similarity">
    <text evidence="6">Belongs to the ABC-4 integral membrane protein family.</text>
</comment>
<feature type="domain" description="MacB-like periplasmic core" evidence="9">
    <location>
        <begin position="43"/>
        <end position="244"/>
    </location>
</feature>
<evidence type="ECO:0000256" key="5">
    <source>
        <dbReference type="ARBA" id="ARBA00023136"/>
    </source>
</evidence>
<keyword evidence="4 7" id="KW-1133">Transmembrane helix</keyword>
<protein>
    <submittedName>
        <fullName evidence="10">Putative ABC transport system permease protein</fullName>
    </submittedName>
</protein>
<evidence type="ECO:0000256" key="2">
    <source>
        <dbReference type="ARBA" id="ARBA00022475"/>
    </source>
</evidence>
<dbReference type="RefSeq" id="WP_130454787.1">
    <property type="nucleotide sequence ID" value="NZ_QYAG01000002.1"/>
</dbReference>
<organism evidence="10 11">
    <name type="scientific">Leucobacter luti</name>
    <dbReference type="NCBI Taxonomy" id="340320"/>
    <lineage>
        <taxon>Bacteria</taxon>
        <taxon>Bacillati</taxon>
        <taxon>Actinomycetota</taxon>
        <taxon>Actinomycetes</taxon>
        <taxon>Micrococcales</taxon>
        <taxon>Microbacteriaceae</taxon>
        <taxon>Leucobacter</taxon>
    </lineage>
</organism>
<evidence type="ECO:0000313" key="10">
    <source>
        <dbReference type="EMBL" id="RZT62926.1"/>
    </source>
</evidence>
<dbReference type="Proteomes" id="UP000291832">
    <property type="component" value="Unassembled WGS sequence"/>
</dbReference>
<accession>A0A4Q7TQ97</accession>
<dbReference type="AlphaFoldDB" id="A0A4Q7TQ97"/>
<evidence type="ECO:0000259" key="9">
    <source>
        <dbReference type="Pfam" id="PF12704"/>
    </source>
</evidence>
<evidence type="ECO:0000259" key="8">
    <source>
        <dbReference type="Pfam" id="PF02687"/>
    </source>
</evidence>
<evidence type="ECO:0000256" key="4">
    <source>
        <dbReference type="ARBA" id="ARBA00022989"/>
    </source>
</evidence>
<evidence type="ECO:0000256" key="3">
    <source>
        <dbReference type="ARBA" id="ARBA00022692"/>
    </source>
</evidence>
<evidence type="ECO:0000256" key="6">
    <source>
        <dbReference type="ARBA" id="ARBA00038076"/>
    </source>
</evidence>
<dbReference type="GO" id="GO:0022857">
    <property type="term" value="F:transmembrane transporter activity"/>
    <property type="evidence" value="ECO:0007669"/>
    <property type="project" value="TreeGrafter"/>
</dbReference>
<dbReference type="EMBL" id="SHKI01000006">
    <property type="protein sequence ID" value="RZT62926.1"/>
    <property type="molecule type" value="Genomic_DNA"/>
</dbReference>
<feature type="transmembrane region" description="Helical" evidence="7">
    <location>
        <begin position="298"/>
        <end position="324"/>
    </location>
</feature>
<dbReference type="Pfam" id="PF12704">
    <property type="entry name" value="MacB_PCD"/>
    <property type="match status" value="1"/>
</dbReference>
<feature type="transmembrane region" description="Helical" evidence="7">
    <location>
        <begin position="42"/>
        <end position="63"/>
    </location>
</feature>
<keyword evidence="3 7" id="KW-0812">Transmembrane</keyword>
<feature type="transmembrane region" description="Helical" evidence="7">
    <location>
        <begin position="356"/>
        <end position="377"/>
    </location>
</feature>
<dbReference type="Pfam" id="PF02687">
    <property type="entry name" value="FtsX"/>
    <property type="match status" value="1"/>
</dbReference>
<dbReference type="PANTHER" id="PTHR30572">
    <property type="entry name" value="MEMBRANE COMPONENT OF TRANSPORTER-RELATED"/>
    <property type="match status" value="1"/>
</dbReference>
<dbReference type="GO" id="GO:0005886">
    <property type="term" value="C:plasma membrane"/>
    <property type="evidence" value="ECO:0007669"/>
    <property type="project" value="UniProtKB-SubCell"/>
</dbReference>
<comment type="subcellular location">
    <subcellularLocation>
        <location evidence="1">Cell membrane</location>
        <topology evidence="1">Multi-pass membrane protein</topology>
    </subcellularLocation>
</comment>
<keyword evidence="2" id="KW-1003">Cell membrane</keyword>
<feature type="domain" description="ABC3 transporter permease C-terminal" evidence="8">
    <location>
        <begin position="302"/>
        <end position="415"/>
    </location>
</feature>
<dbReference type="InterPro" id="IPR050250">
    <property type="entry name" value="Macrolide_Exporter_MacB"/>
</dbReference>
<dbReference type="InterPro" id="IPR025857">
    <property type="entry name" value="MacB_PCD"/>
</dbReference>
<dbReference type="OrthoDB" id="9780560at2"/>
<feature type="transmembrane region" description="Helical" evidence="7">
    <location>
        <begin position="383"/>
        <end position="405"/>
    </location>
</feature>
<gene>
    <name evidence="10" type="ORF">EV139_2635</name>
</gene>
<reference evidence="10 11" key="1">
    <citation type="journal article" date="2015" name="Stand. Genomic Sci.">
        <title>Genomic Encyclopedia of Bacterial and Archaeal Type Strains, Phase III: the genomes of soil and plant-associated and newly described type strains.</title>
        <authorList>
            <person name="Whitman W.B."/>
            <person name="Woyke T."/>
            <person name="Klenk H.P."/>
            <person name="Zhou Y."/>
            <person name="Lilburn T.G."/>
            <person name="Beck B.J."/>
            <person name="De Vos P."/>
            <person name="Vandamme P."/>
            <person name="Eisen J.A."/>
            <person name="Garrity G."/>
            <person name="Hugenholtz P."/>
            <person name="Kyrpides N.C."/>
        </authorList>
    </citation>
    <scope>NUCLEOTIDE SEQUENCE [LARGE SCALE GENOMIC DNA]</scope>
    <source>
        <strain evidence="10 11">RF6</strain>
    </source>
</reference>
<name>A0A4Q7TQ97_9MICO</name>